<dbReference type="InterPro" id="IPR017441">
    <property type="entry name" value="Protein_kinase_ATP_BS"/>
</dbReference>
<feature type="domain" description="BTB" evidence="29">
    <location>
        <begin position="76"/>
        <end position="144"/>
    </location>
</feature>
<evidence type="ECO:0000256" key="21">
    <source>
        <dbReference type="ARBA" id="ARBA00023163"/>
    </source>
</evidence>
<dbReference type="Proteomes" id="UP000824890">
    <property type="component" value="Unassembled WGS sequence"/>
</dbReference>
<evidence type="ECO:0000256" key="15">
    <source>
        <dbReference type="ARBA" id="ARBA00022833"/>
    </source>
</evidence>
<gene>
    <name evidence="32" type="ORF">HID58_031231</name>
</gene>
<evidence type="ECO:0000256" key="10">
    <source>
        <dbReference type="ARBA" id="ARBA00022729"/>
    </source>
</evidence>
<evidence type="ECO:0000256" key="25">
    <source>
        <dbReference type="PROSITE-ProRule" id="PRU10141"/>
    </source>
</evidence>
<dbReference type="SMART" id="SM00225">
    <property type="entry name" value="BTB"/>
    <property type="match status" value="1"/>
</dbReference>
<dbReference type="InterPro" id="IPR011009">
    <property type="entry name" value="Kinase-like_dom_sf"/>
</dbReference>
<evidence type="ECO:0000256" key="23">
    <source>
        <dbReference type="ARBA" id="ARBA00047899"/>
    </source>
</evidence>
<keyword evidence="11" id="KW-0677">Repeat</keyword>
<keyword evidence="7" id="KW-0808">Transferase</keyword>
<evidence type="ECO:0000256" key="19">
    <source>
        <dbReference type="ARBA" id="ARBA00023125"/>
    </source>
</evidence>
<evidence type="ECO:0000256" key="27">
    <source>
        <dbReference type="SAM" id="Phobius"/>
    </source>
</evidence>
<dbReference type="Pfam" id="PF07714">
    <property type="entry name" value="PK_Tyr_Ser-Thr"/>
    <property type="match status" value="1"/>
</dbReference>
<evidence type="ECO:0000256" key="14">
    <source>
        <dbReference type="ARBA" id="ARBA00022777"/>
    </source>
</evidence>
<dbReference type="InterPro" id="IPR000210">
    <property type="entry name" value="BTB/POZ_dom"/>
</dbReference>
<reference evidence="32 33" key="1">
    <citation type="submission" date="2021-05" db="EMBL/GenBank/DDBJ databases">
        <title>Genome Assembly of Synthetic Allotetraploid Brassica napus Reveals Homoeologous Exchanges between Subgenomes.</title>
        <authorList>
            <person name="Davis J.T."/>
        </authorList>
    </citation>
    <scope>NUCLEOTIDE SEQUENCE [LARGE SCALE GENOMIC DNA]</scope>
    <source>
        <strain evidence="33">cv. Da-Ae</strain>
        <tissue evidence="32">Seedling</tissue>
    </source>
</reference>
<dbReference type="SUPFAM" id="SSF54695">
    <property type="entry name" value="POZ domain"/>
    <property type="match status" value="1"/>
</dbReference>
<dbReference type="InterPro" id="IPR011333">
    <property type="entry name" value="SKP1/BTB/POZ_sf"/>
</dbReference>
<name>A0ABQ8CIC1_BRANA</name>
<dbReference type="InterPro" id="IPR001611">
    <property type="entry name" value="Leu-rich_rpt"/>
</dbReference>
<dbReference type="InterPro" id="IPR011598">
    <property type="entry name" value="bHLH_dom"/>
</dbReference>
<feature type="domain" description="Protein kinase" evidence="28">
    <location>
        <begin position="892"/>
        <end position="1176"/>
    </location>
</feature>
<evidence type="ECO:0000256" key="26">
    <source>
        <dbReference type="SAM" id="MobiDB-lite"/>
    </source>
</evidence>
<protein>
    <recommendedName>
        <fullName evidence="4">non-specific serine/threonine protein kinase</fullName>
        <ecNumber evidence="4">2.7.11.1</ecNumber>
    </recommendedName>
</protein>
<evidence type="ECO:0000256" key="22">
    <source>
        <dbReference type="ARBA" id="ARBA00023242"/>
    </source>
</evidence>
<keyword evidence="12 25" id="KW-0547">Nucleotide-binding</keyword>
<dbReference type="Gene3D" id="3.30.200.20">
    <property type="entry name" value="Phosphorylase Kinase, domain 1"/>
    <property type="match status" value="1"/>
</dbReference>
<comment type="catalytic activity">
    <reaction evidence="23">
        <text>L-threonyl-[protein] + ATP = O-phospho-L-threonyl-[protein] + ADP + H(+)</text>
        <dbReference type="Rhea" id="RHEA:46608"/>
        <dbReference type="Rhea" id="RHEA-COMP:11060"/>
        <dbReference type="Rhea" id="RHEA-COMP:11605"/>
        <dbReference type="ChEBI" id="CHEBI:15378"/>
        <dbReference type="ChEBI" id="CHEBI:30013"/>
        <dbReference type="ChEBI" id="CHEBI:30616"/>
        <dbReference type="ChEBI" id="CHEBI:61977"/>
        <dbReference type="ChEBI" id="CHEBI:456216"/>
        <dbReference type="EC" id="2.7.11.1"/>
    </reaction>
</comment>
<keyword evidence="21" id="KW-0804">Transcription</keyword>
<dbReference type="EMBL" id="JAGKQM010000008">
    <property type="protein sequence ID" value="KAH0916785.1"/>
    <property type="molecule type" value="Genomic_DNA"/>
</dbReference>
<dbReference type="Pfam" id="PF00651">
    <property type="entry name" value="BTB"/>
    <property type="match status" value="1"/>
</dbReference>
<dbReference type="PROSITE" id="PS00108">
    <property type="entry name" value="PROTEIN_KINASE_ST"/>
    <property type="match status" value="1"/>
</dbReference>
<dbReference type="PROSITE" id="PS50011">
    <property type="entry name" value="PROTEIN_KINASE_DOM"/>
    <property type="match status" value="1"/>
</dbReference>
<evidence type="ECO:0000256" key="3">
    <source>
        <dbReference type="ARBA" id="ARBA00004906"/>
    </source>
</evidence>
<evidence type="ECO:0000313" key="32">
    <source>
        <dbReference type="EMBL" id="KAH0916785.1"/>
    </source>
</evidence>
<dbReference type="PROSITE" id="PS50134">
    <property type="entry name" value="ZF_TAZ"/>
    <property type="match status" value="1"/>
</dbReference>
<keyword evidence="20 27" id="KW-0472">Membrane</keyword>
<dbReference type="PANTHER" id="PTHR45631:SF109">
    <property type="entry name" value="PROTEIN KINASE DOMAIN-CONTAINING PROTEIN"/>
    <property type="match status" value="1"/>
</dbReference>
<evidence type="ECO:0000256" key="4">
    <source>
        <dbReference type="ARBA" id="ARBA00012513"/>
    </source>
</evidence>
<dbReference type="PANTHER" id="PTHR45631">
    <property type="entry name" value="OS07G0107800 PROTEIN-RELATED"/>
    <property type="match status" value="1"/>
</dbReference>
<keyword evidence="6" id="KW-0433">Leucine-rich repeat</keyword>
<dbReference type="EC" id="2.7.11.1" evidence="4"/>
<keyword evidence="17 27" id="KW-1133">Transmembrane helix</keyword>
<dbReference type="SMART" id="SM00551">
    <property type="entry name" value="ZnF_TAZ"/>
    <property type="match status" value="1"/>
</dbReference>
<dbReference type="SUPFAM" id="SSF47459">
    <property type="entry name" value="HLH, helix-loop-helix DNA-binding domain"/>
    <property type="match status" value="1"/>
</dbReference>
<feature type="compositionally biased region" description="Low complexity" evidence="26">
    <location>
        <begin position="46"/>
        <end position="56"/>
    </location>
</feature>
<evidence type="ECO:0000313" key="33">
    <source>
        <dbReference type="Proteomes" id="UP000824890"/>
    </source>
</evidence>
<evidence type="ECO:0000256" key="8">
    <source>
        <dbReference type="ARBA" id="ARBA00022692"/>
    </source>
</evidence>
<keyword evidence="5" id="KW-0723">Serine/threonine-protein kinase</keyword>
<dbReference type="SUPFAM" id="SSF52058">
    <property type="entry name" value="L domain-like"/>
    <property type="match status" value="1"/>
</dbReference>
<feature type="transmembrane region" description="Helical" evidence="27">
    <location>
        <begin position="829"/>
        <end position="851"/>
    </location>
</feature>
<evidence type="ECO:0000256" key="18">
    <source>
        <dbReference type="ARBA" id="ARBA00023015"/>
    </source>
</evidence>
<evidence type="ECO:0000256" key="12">
    <source>
        <dbReference type="ARBA" id="ARBA00022741"/>
    </source>
</evidence>
<dbReference type="InterPro" id="IPR024788">
    <property type="entry name" value="Malectin-like_Carb-bd_dom"/>
</dbReference>
<evidence type="ECO:0000256" key="16">
    <source>
        <dbReference type="ARBA" id="ARBA00022840"/>
    </source>
</evidence>
<dbReference type="Gene3D" id="4.10.280.10">
    <property type="entry name" value="Helix-loop-helix DNA-binding domain"/>
    <property type="match status" value="1"/>
</dbReference>
<keyword evidence="18" id="KW-0805">Transcription regulation</keyword>
<comment type="subcellular location">
    <subcellularLocation>
        <location evidence="2">Membrane</location>
        <topology evidence="2">Single-pass membrane protein</topology>
    </subcellularLocation>
    <subcellularLocation>
        <location evidence="1">Nucleus</location>
    </subcellularLocation>
</comment>
<dbReference type="InterPro" id="IPR008271">
    <property type="entry name" value="Ser/Thr_kinase_AS"/>
</dbReference>
<keyword evidence="8 27" id="KW-0812">Transmembrane</keyword>
<keyword evidence="9" id="KW-0479">Metal-binding</keyword>
<keyword evidence="16 25" id="KW-0067">ATP-binding</keyword>
<dbReference type="PROSITE" id="PS50097">
    <property type="entry name" value="BTB"/>
    <property type="match status" value="1"/>
</dbReference>
<dbReference type="Gene3D" id="1.25.40.420">
    <property type="match status" value="1"/>
</dbReference>
<dbReference type="Pfam" id="PF12819">
    <property type="entry name" value="Malectin_like"/>
    <property type="match status" value="2"/>
</dbReference>
<dbReference type="SMART" id="SM00220">
    <property type="entry name" value="S_TKc"/>
    <property type="match status" value="1"/>
</dbReference>
<evidence type="ECO:0000256" key="20">
    <source>
        <dbReference type="ARBA" id="ARBA00023136"/>
    </source>
</evidence>
<keyword evidence="22" id="KW-0539">Nucleus</keyword>
<feature type="binding site" evidence="25">
    <location>
        <position position="919"/>
    </location>
    <ligand>
        <name>ATP</name>
        <dbReference type="ChEBI" id="CHEBI:30616"/>
    </ligand>
</feature>
<dbReference type="Gene3D" id="1.10.510.10">
    <property type="entry name" value="Transferase(Phosphotransferase) domain 1"/>
    <property type="match status" value="1"/>
</dbReference>
<dbReference type="InterPro" id="IPR000197">
    <property type="entry name" value="Znf_TAZ"/>
</dbReference>
<keyword evidence="15" id="KW-0862">Zinc</keyword>
<dbReference type="CDD" id="cd11393">
    <property type="entry name" value="bHLH_AtbHLH_like"/>
    <property type="match status" value="1"/>
</dbReference>
<comment type="caution">
    <text evidence="32">The sequence shown here is derived from an EMBL/GenBank/DDBJ whole genome shotgun (WGS) entry which is preliminary data.</text>
</comment>
<dbReference type="InterPro" id="IPR035898">
    <property type="entry name" value="TAZ_dom_sf"/>
</dbReference>
<dbReference type="Pfam" id="PF00560">
    <property type="entry name" value="LRR_1"/>
    <property type="match status" value="1"/>
</dbReference>
<dbReference type="InterPro" id="IPR032675">
    <property type="entry name" value="LRR_dom_sf"/>
</dbReference>
<evidence type="ECO:0000256" key="1">
    <source>
        <dbReference type="ARBA" id="ARBA00004123"/>
    </source>
</evidence>
<evidence type="ECO:0000256" key="17">
    <source>
        <dbReference type="ARBA" id="ARBA00022989"/>
    </source>
</evidence>
<keyword evidence="10" id="KW-0732">Signal</keyword>
<evidence type="ECO:0000256" key="7">
    <source>
        <dbReference type="ARBA" id="ARBA00022679"/>
    </source>
</evidence>
<keyword evidence="14" id="KW-0418">Kinase</keyword>
<comment type="catalytic activity">
    <reaction evidence="24">
        <text>L-seryl-[protein] + ATP = O-phospho-L-seryl-[protein] + ADP + H(+)</text>
        <dbReference type="Rhea" id="RHEA:17989"/>
        <dbReference type="Rhea" id="RHEA-COMP:9863"/>
        <dbReference type="Rhea" id="RHEA-COMP:11604"/>
        <dbReference type="ChEBI" id="CHEBI:15378"/>
        <dbReference type="ChEBI" id="CHEBI:29999"/>
        <dbReference type="ChEBI" id="CHEBI:30616"/>
        <dbReference type="ChEBI" id="CHEBI:83421"/>
        <dbReference type="ChEBI" id="CHEBI:456216"/>
        <dbReference type="EC" id="2.7.11.1"/>
    </reaction>
</comment>
<evidence type="ECO:0000256" key="2">
    <source>
        <dbReference type="ARBA" id="ARBA00004167"/>
    </source>
</evidence>
<evidence type="ECO:0000256" key="6">
    <source>
        <dbReference type="ARBA" id="ARBA00022614"/>
    </source>
</evidence>
<keyword evidence="13" id="KW-0863">Zinc-finger</keyword>
<evidence type="ECO:0000259" key="30">
    <source>
        <dbReference type="PROSITE" id="PS50134"/>
    </source>
</evidence>
<comment type="pathway">
    <text evidence="3">Protein modification; protein ubiquitination.</text>
</comment>
<feature type="domain" description="BHLH" evidence="31">
    <location>
        <begin position="1228"/>
        <end position="1277"/>
    </location>
</feature>
<feature type="region of interest" description="Disordered" evidence="26">
    <location>
        <begin position="31"/>
        <end position="59"/>
    </location>
</feature>
<evidence type="ECO:0000256" key="24">
    <source>
        <dbReference type="ARBA" id="ARBA00048679"/>
    </source>
</evidence>
<evidence type="ECO:0000259" key="28">
    <source>
        <dbReference type="PROSITE" id="PS50011"/>
    </source>
</evidence>
<keyword evidence="33" id="KW-1185">Reference proteome</keyword>
<evidence type="ECO:0000256" key="9">
    <source>
        <dbReference type="ARBA" id="ARBA00022723"/>
    </source>
</evidence>
<organism evidence="32 33">
    <name type="scientific">Brassica napus</name>
    <name type="common">Rape</name>
    <dbReference type="NCBI Taxonomy" id="3708"/>
    <lineage>
        <taxon>Eukaryota</taxon>
        <taxon>Viridiplantae</taxon>
        <taxon>Streptophyta</taxon>
        <taxon>Embryophyta</taxon>
        <taxon>Tracheophyta</taxon>
        <taxon>Spermatophyta</taxon>
        <taxon>Magnoliopsida</taxon>
        <taxon>eudicotyledons</taxon>
        <taxon>Gunneridae</taxon>
        <taxon>Pentapetalae</taxon>
        <taxon>rosids</taxon>
        <taxon>malvids</taxon>
        <taxon>Brassicales</taxon>
        <taxon>Brassicaceae</taxon>
        <taxon>Brassiceae</taxon>
        <taxon>Brassica</taxon>
    </lineage>
</organism>
<sequence>MGFCVKVSNFMVDVAGFDSMASSEVSTCAKNIPKPPPLPRVTYQASRSKPSSSSSRLVPQETVETWDKLFKQGTGADTYVEVDNKSHFLAHSYILAAASPVMPQLLNQSRDKKGNSHLKFLGVPQEAVYMFIRLLYSCSYEEEDMKKYVLPLLVLSHCYSVPSLKRVCVEVLGQGWINKENVIDVLQLARTCDAARISFLCVSMVIRDFKSVSSTEGWKVMTRGDRKLEQELLEAVVEADARKKERRKKVEERRMYLELYEAVEALVHIYREGCGTIGPRGKALKGSKAVCEFSACKGVEGGLRHFLGCKSARASCGHCKRMWQLIQLHSCLCGSSDSCEVPLCRNFKEKMKKISKREESKWRLLAENVTTAKRSLGPFSSSRQLQTSSHHISQTHFWLPFLKSQTKMENVRFPLLVYLALCLVISVLSQDQSGFISIDCGIPSGSSYTDDTTGINYVSDSSFVETGVSKPSEKIFVCLGNKGKGTPFISTLELRFLGNDNTTYDSPNGALFFSRRWNFGSLSDSSIRYSEDVYDRIWLPRKLGAENKEINTSLPVTSSNNSYNPPGLLMSTALTPTNTTAPISMELADTDPTVRYFVYMHFAEVEDLSLTPNQTREFEIYINQVKIAHVSPRYLQTDTFFLKPESQTNIKFLLVRTPTSTLPPLINALEIYVGNTYSQSFTSQDDDDAVTSIKMSYKVKRNWQGDPCLPNSYIWEGLNCSYASLAPPRITLLNLSSSGLTGHLSPSFSNLIMIQELDLSNNDLTGDIPELLSKLKFLRVLNLEKNKLTGSVPSDLLKRSKSGSLLLKVGDNPGLCTEISCVKSNKKTLITAVGASLAALFILLLLSGVFWKIKKRSNKPVEQDTDSETRNRPKADSNTLLLTFSDIVKMTNNFCRVLGKGGFGTVYHGYYNDLQVAVKLLSESSAQGFKEFRSEVEVLVRVHHVNLTALIGYFHESNQMGLVYEFMANGNMADRLSGKCDHTLSWTQRLQIALDAAQGLEYLHSGCKPAIVHRDVKTSNILLNENNRAKLADFGLSRSFQTESRSHVSTLVAGTPGYLDPLCFKTNELNEKSDIYSFGVVLLEMITGKAVISESETKRVHVSDWVISILKSTNDVSNVVDAKMRGDFDANSVWKIVELALASVSQNVVERPNMQQIVRGVKECLQREESQKHYRLFSNEAQPNFNLLQKLKPNINPLHMRGMEFSREAGMMMENKRSVCSLEESSIKRHKSDLSFSSKRKDKAGDRISALQQIVSPYGKTDTASVLQDALHYIEFLHEQVKVLSAPYLQTMTAATQEELEQYSLRNRGLCLVPMEYTAGVAQSNGADIWAPVKTPPSPAFGVKSQSPFR</sequence>
<dbReference type="PROSITE" id="PS50888">
    <property type="entry name" value="BHLH"/>
    <property type="match status" value="1"/>
</dbReference>
<dbReference type="Gene3D" id="3.80.10.10">
    <property type="entry name" value="Ribonuclease Inhibitor"/>
    <property type="match status" value="1"/>
</dbReference>
<proteinExistence type="predicted"/>
<dbReference type="SUPFAM" id="SSF57933">
    <property type="entry name" value="TAZ domain"/>
    <property type="match status" value="1"/>
</dbReference>
<keyword evidence="19" id="KW-0238">DNA-binding</keyword>
<dbReference type="InterPro" id="IPR036638">
    <property type="entry name" value="HLH_DNA-bd_sf"/>
</dbReference>
<dbReference type="SUPFAM" id="SSF56112">
    <property type="entry name" value="Protein kinase-like (PK-like)"/>
    <property type="match status" value="1"/>
</dbReference>
<evidence type="ECO:0000256" key="13">
    <source>
        <dbReference type="ARBA" id="ARBA00022771"/>
    </source>
</evidence>
<evidence type="ECO:0000259" key="29">
    <source>
        <dbReference type="PROSITE" id="PS50097"/>
    </source>
</evidence>
<dbReference type="PROSITE" id="PS00107">
    <property type="entry name" value="PROTEIN_KINASE_ATP"/>
    <property type="match status" value="1"/>
</dbReference>
<dbReference type="Pfam" id="PF02135">
    <property type="entry name" value="zf-TAZ"/>
    <property type="match status" value="1"/>
</dbReference>
<dbReference type="Gene3D" id="1.20.1020.10">
    <property type="entry name" value="TAZ domain"/>
    <property type="match status" value="1"/>
</dbReference>
<dbReference type="InterPro" id="IPR000719">
    <property type="entry name" value="Prot_kinase_dom"/>
</dbReference>
<evidence type="ECO:0000256" key="5">
    <source>
        <dbReference type="ARBA" id="ARBA00022527"/>
    </source>
</evidence>
<dbReference type="CDD" id="cd14733">
    <property type="entry name" value="BACK"/>
    <property type="match status" value="1"/>
</dbReference>
<accession>A0ABQ8CIC1</accession>
<feature type="domain" description="TAZ-type" evidence="30">
    <location>
        <begin position="250"/>
        <end position="347"/>
    </location>
</feature>
<dbReference type="Gene3D" id="3.30.710.10">
    <property type="entry name" value="Potassium Channel Kv1.1, Chain A"/>
    <property type="match status" value="1"/>
</dbReference>
<evidence type="ECO:0000259" key="31">
    <source>
        <dbReference type="PROSITE" id="PS50888"/>
    </source>
</evidence>
<dbReference type="InterPro" id="IPR001245">
    <property type="entry name" value="Ser-Thr/Tyr_kinase_cat_dom"/>
</dbReference>
<dbReference type="InterPro" id="IPR045239">
    <property type="entry name" value="bHLH95_bHLH"/>
</dbReference>
<evidence type="ECO:0000256" key="11">
    <source>
        <dbReference type="ARBA" id="ARBA00022737"/>
    </source>
</evidence>